<reference evidence="3" key="2">
    <citation type="submission" date="2017-12" db="EMBL/GenBank/DDBJ databases">
        <title>Genome sequence of the Bar-tailed Godwit (Limosa lapponica baueri).</title>
        <authorList>
            <person name="Lima N.C.B."/>
            <person name="Parody-Merino A.M."/>
            <person name="Battley P.F."/>
            <person name="Fidler A.E."/>
            <person name="Prosdocimi F."/>
        </authorList>
    </citation>
    <scope>NUCLEOTIDE SEQUENCE [LARGE SCALE GENOMIC DNA]</scope>
</reference>
<gene>
    <name evidence="2" type="ORF">llap_389</name>
</gene>
<dbReference type="AlphaFoldDB" id="A0A2I0UTJ7"/>
<name>A0A2I0UTJ7_LIMLA</name>
<keyword evidence="3" id="KW-1185">Reference proteome</keyword>
<sequence>MPALSKMDPPLAKAEPINDSSSVIKYLTRGKKCNSSHKREVRLCERNNSADTKINKRRRRDAPGGRAENPLQPMVKTMQAVPLQPMELHSGADIHLQLVEDPILKKVDVL</sequence>
<protein>
    <submittedName>
        <fullName evidence="2">Protein pxr1-like</fullName>
    </submittedName>
</protein>
<evidence type="ECO:0000313" key="2">
    <source>
        <dbReference type="EMBL" id="PKU49350.1"/>
    </source>
</evidence>
<dbReference type="Proteomes" id="UP000233556">
    <property type="component" value="Unassembled WGS sequence"/>
</dbReference>
<feature type="region of interest" description="Disordered" evidence="1">
    <location>
        <begin position="1"/>
        <end position="20"/>
    </location>
</feature>
<organism evidence="2 3">
    <name type="scientific">Limosa lapponica baueri</name>
    <dbReference type="NCBI Taxonomy" id="1758121"/>
    <lineage>
        <taxon>Eukaryota</taxon>
        <taxon>Metazoa</taxon>
        <taxon>Chordata</taxon>
        <taxon>Craniata</taxon>
        <taxon>Vertebrata</taxon>
        <taxon>Euteleostomi</taxon>
        <taxon>Archelosauria</taxon>
        <taxon>Archosauria</taxon>
        <taxon>Dinosauria</taxon>
        <taxon>Saurischia</taxon>
        <taxon>Theropoda</taxon>
        <taxon>Coelurosauria</taxon>
        <taxon>Aves</taxon>
        <taxon>Neognathae</taxon>
        <taxon>Neoaves</taxon>
        <taxon>Charadriiformes</taxon>
        <taxon>Scolopacidae</taxon>
        <taxon>Limosa</taxon>
    </lineage>
</organism>
<reference evidence="3" key="1">
    <citation type="submission" date="2017-11" db="EMBL/GenBank/DDBJ databases">
        <authorList>
            <person name="Lima N.C."/>
            <person name="Parody-Merino A.M."/>
            <person name="Battley P.F."/>
            <person name="Fidler A.E."/>
            <person name="Prosdocimi F."/>
        </authorList>
    </citation>
    <scope>NUCLEOTIDE SEQUENCE [LARGE SCALE GENOMIC DNA]</scope>
</reference>
<dbReference type="EMBL" id="KZ505639">
    <property type="protein sequence ID" value="PKU49350.1"/>
    <property type="molecule type" value="Genomic_DNA"/>
</dbReference>
<evidence type="ECO:0000313" key="3">
    <source>
        <dbReference type="Proteomes" id="UP000233556"/>
    </source>
</evidence>
<evidence type="ECO:0000256" key="1">
    <source>
        <dbReference type="SAM" id="MobiDB-lite"/>
    </source>
</evidence>
<feature type="region of interest" description="Disordered" evidence="1">
    <location>
        <begin position="44"/>
        <end position="74"/>
    </location>
</feature>
<proteinExistence type="predicted"/>
<accession>A0A2I0UTJ7</accession>